<dbReference type="Proteomes" id="UP001341840">
    <property type="component" value="Unassembled WGS sequence"/>
</dbReference>
<evidence type="ECO:0000256" key="1">
    <source>
        <dbReference type="SAM" id="MobiDB-lite"/>
    </source>
</evidence>
<reference evidence="2 3" key="1">
    <citation type="journal article" date="2023" name="Plants (Basel)">
        <title>Bridging the Gap: Combining Genomics and Transcriptomics Approaches to Understand Stylosanthes scabra, an Orphan Legume from the Brazilian Caatinga.</title>
        <authorList>
            <person name="Ferreira-Neto J.R.C."/>
            <person name="da Silva M.D."/>
            <person name="Binneck E."/>
            <person name="de Melo N.F."/>
            <person name="da Silva R.H."/>
            <person name="de Melo A.L.T.M."/>
            <person name="Pandolfi V."/>
            <person name="Bustamante F.O."/>
            <person name="Brasileiro-Vidal A.C."/>
            <person name="Benko-Iseppon A.M."/>
        </authorList>
    </citation>
    <scope>NUCLEOTIDE SEQUENCE [LARGE SCALE GENOMIC DNA]</scope>
    <source>
        <tissue evidence="2">Leaves</tissue>
    </source>
</reference>
<name>A0ABU6VRZ0_9FABA</name>
<protein>
    <submittedName>
        <fullName evidence="2">Uncharacterized protein</fullName>
    </submittedName>
</protein>
<proteinExistence type="predicted"/>
<gene>
    <name evidence="2" type="ORF">PIB30_087855</name>
</gene>
<feature type="non-terminal residue" evidence="2">
    <location>
        <position position="1"/>
    </location>
</feature>
<keyword evidence="3" id="KW-1185">Reference proteome</keyword>
<sequence>ESRVVVASVVAGANRGKNMVVKGAETGHDESAEQVKKREDGAVNGGGGLVGDSGGVRVVECGGYGGRRWCMVRLQRLGVLVHGGRETEGLRRWLGFWLRSGGDVRRCGGRRGSTKKKAEGGDGGRLIASGSDSFDGGW</sequence>
<evidence type="ECO:0000313" key="2">
    <source>
        <dbReference type="EMBL" id="MED6176401.1"/>
    </source>
</evidence>
<accession>A0ABU6VRZ0</accession>
<feature type="region of interest" description="Disordered" evidence="1">
    <location>
        <begin position="108"/>
        <end position="138"/>
    </location>
</feature>
<comment type="caution">
    <text evidence="2">The sequence shown here is derived from an EMBL/GenBank/DDBJ whole genome shotgun (WGS) entry which is preliminary data.</text>
</comment>
<organism evidence="2 3">
    <name type="scientific">Stylosanthes scabra</name>
    <dbReference type="NCBI Taxonomy" id="79078"/>
    <lineage>
        <taxon>Eukaryota</taxon>
        <taxon>Viridiplantae</taxon>
        <taxon>Streptophyta</taxon>
        <taxon>Embryophyta</taxon>
        <taxon>Tracheophyta</taxon>
        <taxon>Spermatophyta</taxon>
        <taxon>Magnoliopsida</taxon>
        <taxon>eudicotyledons</taxon>
        <taxon>Gunneridae</taxon>
        <taxon>Pentapetalae</taxon>
        <taxon>rosids</taxon>
        <taxon>fabids</taxon>
        <taxon>Fabales</taxon>
        <taxon>Fabaceae</taxon>
        <taxon>Papilionoideae</taxon>
        <taxon>50 kb inversion clade</taxon>
        <taxon>dalbergioids sensu lato</taxon>
        <taxon>Dalbergieae</taxon>
        <taxon>Pterocarpus clade</taxon>
        <taxon>Stylosanthes</taxon>
    </lineage>
</organism>
<evidence type="ECO:0000313" key="3">
    <source>
        <dbReference type="Proteomes" id="UP001341840"/>
    </source>
</evidence>
<dbReference type="EMBL" id="JASCZI010152601">
    <property type="protein sequence ID" value="MED6176401.1"/>
    <property type="molecule type" value="Genomic_DNA"/>
</dbReference>